<keyword evidence="4" id="KW-0808">Transferase</keyword>
<dbReference type="Pfam" id="PF00931">
    <property type="entry name" value="NB-ARC"/>
    <property type="match status" value="1"/>
</dbReference>
<evidence type="ECO:0000259" key="16">
    <source>
        <dbReference type="Pfam" id="PF00931"/>
    </source>
</evidence>
<feature type="domain" description="Reverse transcriptase RNase H-like" evidence="17">
    <location>
        <begin position="153"/>
        <end position="247"/>
    </location>
</feature>
<evidence type="ECO:0000256" key="15">
    <source>
        <dbReference type="SAM" id="MobiDB-lite"/>
    </source>
</evidence>
<keyword evidence="12" id="KW-0175">Coiled coil</keyword>
<evidence type="ECO:0000256" key="6">
    <source>
        <dbReference type="ARBA" id="ARBA00022722"/>
    </source>
</evidence>
<dbReference type="GO" id="GO:0004519">
    <property type="term" value="F:endonuclease activity"/>
    <property type="evidence" value="ECO:0007669"/>
    <property type="project" value="UniProtKB-KW"/>
</dbReference>
<dbReference type="InterPro" id="IPR027417">
    <property type="entry name" value="P-loop_NTPase"/>
</dbReference>
<dbReference type="GO" id="GO:0043531">
    <property type="term" value="F:ADP binding"/>
    <property type="evidence" value="ECO:0007669"/>
    <property type="project" value="InterPro"/>
</dbReference>
<dbReference type="PRINTS" id="PR00364">
    <property type="entry name" value="DISEASERSIST"/>
</dbReference>
<reference evidence="20 21" key="1">
    <citation type="journal article" date="2017" name="Genome Biol.">
        <title>New reference genome sequences of hot pepper reveal the massive evolution of plant disease-resistance genes by retroduplication.</title>
        <authorList>
            <person name="Kim S."/>
            <person name="Park J."/>
            <person name="Yeom S.I."/>
            <person name="Kim Y.M."/>
            <person name="Seo E."/>
            <person name="Kim K.T."/>
            <person name="Kim M.S."/>
            <person name="Lee J.M."/>
            <person name="Cheong K."/>
            <person name="Shin H.S."/>
            <person name="Kim S.B."/>
            <person name="Han K."/>
            <person name="Lee J."/>
            <person name="Park M."/>
            <person name="Lee H.A."/>
            <person name="Lee H.Y."/>
            <person name="Lee Y."/>
            <person name="Oh S."/>
            <person name="Lee J.H."/>
            <person name="Choi E."/>
            <person name="Choi E."/>
            <person name="Lee S.E."/>
            <person name="Jeon J."/>
            <person name="Kim H."/>
            <person name="Choi G."/>
            <person name="Song H."/>
            <person name="Lee J."/>
            <person name="Lee S.C."/>
            <person name="Kwon J.K."/>
            <person name="Lee H.Y."/>
            <person name="Koo N."/>
            <person name="Hong Y."/>
            <person name="Kim R.W."/>
            <person name="Kang W.H."/>
            <person name="Huh J.H."/>
            <person name="Kang B.C."/>
            <person name="Yang T.J."/>
            <person name="Lee Y.H."/>
            <person name="Bennetzen J.L."/>
            <person name="Choi D."/>
        </authorList>
    </citation>
    <scope>NUCLEOTIDE SEQUENCE [LARGE SCALE GENOMIC DNA]</scope>
    <source>
        <strain evidence="21">cv. PBC81</strain>
    </source>
</reference>
<evidence type="ECO:0000256" key="13">
    <source>
        <dbReference type="ARBA" id="ARBA00023136"/>
    </source>
</evidence>
<evidence type="ECO:0000259" key="18">
    <source>
        <dbReference type="Pfam" id="PF20160"/>
    </source>
</evidence>
<keyword evidence="11" id="KW-0520">NAD</keyword>
<dbReference type="Pfam" id="PF17917">
    <property type="entry name" value="RT_RNaseH"/>
    <property type="match status" value="1"/>
</dbReference>
<comment type="subcellular location">
    <subcellularLocation>
        <location evidence="1">Membrane</location>
        <topology evidence="1">Peripheral membrane protein</topology>
    </subcellularLocation>
</comment>
<keyword evidence="7" id="KW-0677">Repeat</keyword>
<dbReference type="InterPro" id="IPR043502">
    <property type="entry name" value="DNA/RNA_pol_sf"/>
</dbReference>
<dbReference type="Gene3D" id="3.30.70.270">
    <property type="match status" value="2"/>
</dbReference>
<keyword evidence="5" id="KW-0548">Nucleotidyltransferase</keyword>
<reference evidence="21" key="2">
    <citation type="journal article" date="2017" name="J. Anim. Genet.">
        <title>Multiple reference genome sequences of hot pepper reveal the massive evolution of plant disease resistance genes by retroduplication.</title>
        <authorList>
            <person name="Kim S."/>
            <person name="Park J."/>
            <person name="Yeom S.-I."/>
            <person name="Kim Y.-M."/>
            <person name="Seo E."/>
            <person name="Kim K.-T."/>
            <person name="Kim M.-S."/>
            <person name="Lee J.M."/>
            <person name="Cheong K."/>
            <person name="Shin H.-S."/>
            <person name="Kim S.-B."/>
            <person name="Han K."/>
            <person name="Lee J."/>
            <person name="Park M."/>
            <person name="Lee H.-A."/>
            <person name="Lee H.-Y."/>
            <person name="Lee Y."/>
            <person name="Oh S."/>
            <person name="Lee J.H."/>
            <person name="Choi E."/>
            <person name="Choi E."/>
            <person name="Lee S.E."/>
            <person name="Jeon J."/>
            <person name="Kim H."/>
            <person name="Choi G."/>
            <person name="Song H."/>
            <person name="Lee J."/>
            <person name="Lee S.-C."/>
            <person name="Kwon J.-K."/>
            <person name="Lee H.-Y."/>
            <person name="Koo N."/>
            <person name="Hong Y."/>
            <person name="Kim R.W."/>
            <person name="Kang W.-H."/>
            <person name="Huh J.H."/>
            <person name="Kang B.-C."/>
            <person name="Yang T.-J."/>
            <person name="Lee Y.-H."/>
            <person name="Bennetzen J.L."/>
            <person name="Choi D."/>
        </authorList>
    </citation>
    <scope>NUCLEOTIDE SEQUENCE [LARGE SCALE GENOMIC DNA]</scope>
    <source>
        <strain evidence="21">cv. PBC81</strain>
    </source>
</reference>
<keyword evidence="10" id="KW-0695">RNA-directed DNA polymerase</keyword>
<evidence type="ECO:0000256" key="8">
    <source>
        <dbReference type="ARBA" id="ARBA00022759"/>
    </source>
</evidence>
<dbReference type="GO" id="GO:0005524">
    <property type="term" value="F:ATP binding"/>
    <property type="evidence" value="ECO:0007669"/>
    <property type="project" value="UniProtKB-KW"/>
</dbReference>
<evidence type="ECO:0000256" key="4">
    <source>
        <dbReference type="ARBA" id="ARBA00022679"/>
    </source>
</evidence>
<dbReference type="CDD" id="cd09274">
    <property type="entry name" value="RNase_HI_RT_Ty3"/>
    <property type="match status" value="1"/>
</dbReference>
<gene>
    <name evidence="20" type="ORF">CQW23_29074</name>
</gene>
<sequence>MASQGGFRPSFSHRLPSPLSSYPAISSPPSEEDHVNHLRQALQILRDRKLYVKFSKYEFWLNEGIKVDTQKIEAVKSWPRPTTPTEIRSFLELAGYYRRFFEGFSSISAPLTKLTHKASKFQWNGACEKSWQDLKGKLTSTPVLVLPEGTEGYAVYCDALRIGLGCVLMQHGRVIAYGSRQLRPHEGNYPTHDLELAPVVFALKIWCHYLYGVHVDIYTDHKSLQYIFSQKDLNIRQRRWLELLKDYDVDILYHPGKANVVADALSRKSKMASTEKQGMIKDLHQLANLGVRILETPDEEKPVESDYLKVPLSHQNGILPSLTFQIMDEADCIKKVVDYISLNTISPVSESLVGTQIDKVISLLHLKSDDVCSVGIWGMSGIGKTEIASVIYERYRHQFEAYCFLDDVGEMYLKKGLTWLQKSLICKLLGKKMIVTSERDGAIILKNALRWKKVLLILDNVDHLSQLELIFGGTEWFSRGSRILITTRDKHVIITHVKEDKRDFEGLSSAVVKYADGLPLALKVLGSSIYGRNKEQCRDIIDRLKKIPHDLGKLKIGLDGLNKDETRTFLDIACWYNHESRYYVERILRSCGIHLIGISYLIEKYLLCIRDYSFEMHSLICQMGLNVLREEYANNRIWLIDEVRDLFAGKLKAEQVESLWIPKGYRFEDDHVNHNKVFKRMQSLQVLIFNHRTICPESTITFLPSSLRWVEWPNYASSSLPEGFEPSHLVELCLLGSRLVELWPIPKKLSNLKRLDLSERLGLTKNPNFGDMPNLETLILCKCENLEEVHPSLGHCRMLTYLILRGCVKLEKLPKFVCMESLEILLLEKCTRLERFPKICGDMPRLSMLDVGSPWIRNLSPPLGSLSYLKLKGCEVLESIPEAFRNLEKLHILGCYKLATMPNSLFESQQWIFLYISKCSGLVELPISLGVQKNLSFLFIDECEKLKKLPSSVQMESLKEIKISNCPKLDTFPEINGDMHRLKSLTLESAGIRELPSSIRNLRGLEFLSLKENINDMQKLETLDARETAIPQPAPPPSIAKLGKLKELMLSHEQFQHSSSFVLHQVSSDLCNLNILGGLPEDLGSLQSLNSRVVRLSVYKPERDLTIHLNPSWYTDKFMGFSTCYCPVEANVRLEVTLIYKSDPERKHALKYVIREYCPQFPSAMYFIYIPFQTLWRGASQGKTPNDYYFFEVSSFYEEELWWGIGLEFENKVWR</sequence>
<feature type="domain" description="Disease resistance protein Roq1-like winged-helix" evidence="19">
    <location>
        <begin position="563"/>
        <end position="630"/>
    </location>
</feature>
<keyword evidence="13" id="KW-0472">Membrane</keyword>
<evidence type="ECO:0000256" key="7">
    <source>
        <dbReference type="ARBA" id="ARBA00022737"/>
    </source>
</evidence>
<dbReference type="InterPro" id="IPR032675">
    <property type="entry name" value="LRR_dom_sf"/>
</dbReference>
<dbReference type="PANTHER" id="PTHR11017">
    <property type="entry name" value="LEUCINE-RICH REPEAT-CONTAINING PROTEIN"/>
    <property type="match status" value="1"/>
</dbReference>
<dbReference type="InterPro" id="IPR058192">
    <property type="entry name" value="WHD_ROQ1-like"/>
</dbReference>
<feature type="region of interest" description="Disordered" evidence="15">
    <location>
        <begin position="1"/>
        <end position="32"/>
    </location>
</feature>
<dbReference type="PANTHER" id="PTHR11017:SF468">
    <property type="entry name" value="ADP-RIBOSYL CYCLASE_CYCLIC ADP-RIBOSE HYDROLASE"/>
    <property type="match status" value="1"/>
</dbReference>
<dbReference type="Gene3D" id="3.40.50.300">
    <property type="entry name" value="P-loop containing nucleotide triphosphate hydrolases"/>
    <property type="match status" value="1"/>
</dbReference>
<dbReference type="GO" id="GO:0016020">
    <property type="term" value="C:membrane"/>
    <property type="evidence" value="ECO:0007669"/>
    <property type="project" value="UniProtKB-SubCell"/>
</dbReference>
<dbReference type="InterPro" id="IPR002182">
    <property type="entry name" value="NB-ARC"/>
</dbReference>
<dbReference type="EC" id="3.2.2.6" evidence="2"/>
<dbReference type="SUPFAM" id="SSF56672">
    <property type="entry name" value="DNA/RNA polymerases"/>
    <property type="match status" value="1"/>
</dbReference>
<dbReference type="Pfam" id="PF20160">
    <property type="entry name" value="C-JID"/>
    <property type="match status" value="1"/>
</dbReference>
<dbReference type="Pfam" id="PF23282">
    <property type="entry name" value="WHD_ROQ1"/>
    <property type="match status" value="1"/>
</dbReference>
<evidence type="ECO:0000256" key="12">
    <source>
        <dbReference type="ARBA" id="ARBA00023054"/>
    </source>
</evidence>
<evidence type="ECO:0000256" key="10">
    <source>
        <dbReference type="ARBA" id="ARBA00022918"/>
    </source>
</evidence>
<evidence type="ECO:0000256" key="3">
    <source>
        <dbReference type="ARBA" id="ARBA00022614"/>
    </source>
</evidence>
<protein>
    <recommendedName>
        <fullName evidence="2">ADP-ribosyl cyclase/cyclic ADP-ribose hydrolase</fullName>
        <ecNumber evidence="2">3.2.2.6</ecNumber>
    </recommendedName>
</protein>
<dbReference type="OrthoDB" id="415724at2759"/>
<evidence type="ECO:0000259" key="19">
    <source>
        <dbReference type="Pfam" id="PF23282"/>
    </source>
</evidence>
<evidence type="ECO:0000256" key="5">
    <source>
        <dbReference type="ARBA" id="ARBA00022695"/>
    </source>
</evidence>
<feature type="domain" description="C-JID" evidence="18">
    <location>
        <begin position="1103"/>
        <end position="1210"/>
    </location>
</feature>
<dbReference type="AlphaFoldDB" id="A0A2G2VIE9"/>
<evidence type="ECO:0000256" key="14">
    <source>
        <dbReference type="ARBA" id="ARBA00047304"/>
    </source>
</evidence>
<keyword evidence="8" id="KW-0255">Endonuclease</keyword>
<name>A0A2G2VIE9_CAPBA</name>
<dbReference type="GO" id="GO:0006952">
    <property type="term" value="P:defense response"/>
    <property type="evidence" value="ECO:0007669"/>
    <property type="project" value="InterPro"/>
</dbReference>
<evidence type="ECO:0000259" key="17">
    <source>
        <dbReference type="Pfam" id="PF17917"/>
    </source>
</evidence>
<dbReference type="InterPro" id="IPR045344">
    <property type="entry name" value="C-JID"/>
</dbReference>
<dbReference type="InterPro" id="IPR043128">
    <property type="entry name" value="Rev_trsase/Diguanyl_cyclase"/>
</dbReference>
<dbReference type="FunFam" id="3.30.70.270:FF:000063">
    <property type="entry name" value="Zinc knuckle domaincontaining protein"/>
    <property type="match status" value="1"/>
</dbReference>
<feature type="domain" description="NB-ARC" evidence="16">
    <location>
        <begin position="355"/>
        <end position="498"/>
    </location>
</feature>
<dbReference type="InterPro" id="IPR044974">
    <property type="entry name" value="Disease_R_plants"/>
</dbReference>
<dbReference type="GO" id="GO:0003964">
    <property type="term" value="F:RNA-directed DNA polymerase activity"/>
    <property type="evidence" value="ECO:0007669"/>
    <property type="project" value="UniProtKB-KW"/>
</dbReference>
<dbReference type="STRING" id="33114.A0A2G2VIE9"/>
<evidence type="ECO:0000313" key="20">
    <source>
        <dbReference type="EMBL" id="PHT32737.1"/>
    </source>
</evidence>
<proteinExistence type="predicted"/>
<evidence type="ECO:0000256" key="9">
    <source>
        <dbReference type="ARBA" id="ARBA00022801"/>
    </source>
</evidence>
<dbReference type="Gene3D" id="3.80.10.10">
    <property type="entry name" value="Ribonuclease Inhibitor"/>
    <property type="match status" value="2"/>
</dbReference>
<comment type="catalytic activity">
    <reaction evidence="14">
        <text>NAD(+) + H2O = ADP-D-ribose + nicotinamide + H(+)</text>
        <dbReference type="Rhea" id="RHEA:16301"/>
        <dbReference type="ChEBI" id="CHEBI:15377"/>
        <dbReference type="ChEBI" id="CHEBI:15378"/>
        <dbReference type="ChEBI" id="CHEBI:17154"/>
        <dbReference type="ChEBI" id="CHEBI:57540"/>
        <dbReference type="ChEBI" id="CHEBI:57967"/>
        <dbReference type="EC" id="3.2.2.6"/>
    </reaction>
    <physiologicalReaction direction="left-to-right" evidence="14">
        <dbReference type="Rhea" id="RHEA:16302"/>
    </physiologicalReaction>
</comment>
<keyword evidence="21" id="KW-1185">Reference proteome</keyword>
<keyword evidence="3" id="KW-0433">Leucine-rich repeat</keyword>
<evidence type="ECO:0000256" key="2">
    <source>
        <dbReference type="ARBA" id="ARBA00011982"/>
    </source>
</evidence>
<evidence type="ECO:0000256" key="11">
    <source>
        <dbReference type="ARBA" id="ARBA00023027"/>
    </source>
</evidence>
<evidence type="ECO:0000313" key="21">
    <source>
        <dbReference type="Proteomes" id="UP000224567"/>
    </source>
</evidence>
<dbReference type="SUPFAM" id="SSF52540">
    <property type="entry name" value="P-loop containing nucleoside triphosphate hydrolases"/>
    <property type="match status" value="1"/>
</dbReference>
<comment type="caution">
    <text evidence="20">The sequence shown here is derived from an EMBL/GenBank/DDBJ whole genome shotgun (WGS) entry which is preliminary data.</text>
</comment>
<dbReference type="EMBL" id="MLFT02000012">
    <property type="protein sequence ID" value="PHT32737.1"/>
    <property type="molecule type" value="Genomic_DNA"/>
</dbReference>
<dbReference type="SUPFAM" id="SSF52058">
    <property type="entry name" value="L domain-like"/>
    <property type="match status" value="1"/>
</dbReference>
<dbReference type="Proteomes" id="UP000224567">
    <property type="component" value="Unassembled WGS sequence"/>
</dbReference>
<dbReference type="GO" id="GO:0061809">
    <property type="term" value="F:NAD+ nucleosidase activity, cyclic ADP-ribose generating"/>
    <property type="evidence" value="ECO:0007669"/>
    <property type="project" value="UniProtKB-EC"/>
</dbReference>
<keyword evidence="9" id="KW-0378">Hydrolase</keyword>
<evidence type="ECO:0000256" key="1">
    <source>
        <dbReference type="ARBA" id="ARBA00004170"/>
    </source>
</evidence>
<dbReference type="InterPro" id="IPR041373">
    <property type="entry name" value="RT_RNaseH"/>
</dbReference>
<feature type="compositionally biased region" description="Polar residues" evidence="15">
    <location>
        <begin position="18"/>
        <end position="29"/>
    </location>
</feature>
<keyword evidence="6" id="KW-0540">Nuclease</keyword>
<accession>A0A2G2VIE9</accession>
<organism evidence="20 21">
    <name type="scientific">Capsicum baccatum</name>
    <name type="common">Peruvian pepper</name>
    <dbReference type="NCBI Taxonomy" id="33114"/>
    <lineage>
        <taxon>Eukaryota</taxon>
        <taxon>Viridiplantae</taxon>
        <taxon>Streptophyta</taxon>
        <taxon>Embryophyta</taxon>
        <taxon>Tracheophyta</taxon>
        <taxon>Spermatophyta</taxon>
        <taxon>Magnoliopsida</taxon>
        <taxon>eudicotyledons</taxon>
        <taxon>Gunneridae</taxon>
        <taxon>Pentapetalae</taxon>
        <taxon>asterids</taxon>
        <taxon>lamiids</taxon>
        <taxon>Solanales</taxon>
        <taxon>Solanaceae</taxon>
        <taxon>Solanoideae</taxon>
        <taxon>Capsiceae</taxon>
        <taxon>Capsicum</taxon>
    </lineage>
</organism>